<evidence type="ECO:0000256" key="1">
    <source>
        <dbReference type="SAM" id="MobiDB-lite"/>
    </source>
</evidence>
<feature type="compositionally biased region" description="Polar residues" evidence="1">
    <location>
        <begin position="8"/>
        <end position="17"/>
    </location>
</feature>
<reference evidence="2 3" key="1">
    <citation type="submission" date="2015-04" db="EMBL/GenBank/DDBJ databases">
        <authorList>
            <person name="Syromyatnikov M.Y."/>
            <person name="Popov V.N."/>
        </authorList>
    </citation>
    <scope>NUCLEOTIDE SEQUENCE [LARGE SCALE GENOMIC DNA]</scope>
    <source>
        <strain evidence="2">WF-38-12</strain>
    </source>
</reference>
<sequence length="517" mass="57534">MHPITVAPDNTSTSESNWPGEREPSSYDVQIANELPSAAFLSDFKAALLASSDAAGNQNLMCLDLQLNEQRKYTYPVALLSDFPQGLPPQSEVIRLRNIFANCYSGHPFLNRLPLPPPSRGSVAPTLPLAIACLASVHANNDPAEAKDLFLATFSLWSSIMEVDNREARSLDLLMTAILICVYGALSSDEAVWDRAGVTQCSAMTIARRMRFLDPRHVEDVFGSPASSHSGTFIWCLWLVDILHALHFDLSVNMFTSSELSTTMPSSSLKFQDVYSTFLYDGTPHFSAPEVTSQDDALLLLMAVLSDLLFLRASLRQIVRSANAELIQFPKYNPFVPLSPHTELERMESVLSLALDRWYETFYTSMPPEIVAFYHYCRMYLSCDQLLNLPRMAGYKPFKSEPNSNIEISISGNAVRQAWLVLDNAAARQKLSSTDTLTPIWLPAMIFHAGLLVWAKQSSGRSQQGGEYESSRVLLAFKIELESMRWPCCVEMAATFDKLMAASMPSRKTVAPPLSLF</sequence>
<accession>A0A0U1LIS6</accession>
<feature type="region of interest" description="Disordered" evidence="1">
    <location>
        <begin position="1"/>
        <end position="25"/>
    </location>
</feature>
<dbReference type="AlphaFoldDB" id="A0A0U1LIS6"/>
<evidence type="ECO:0000313" key="3">
    <source>
        <dbReference type="Proteomes" id="UP000054383"/>
    </source>
</evidence>
<dbReference type="Proteomes" id="UP000054383">
    <property type="component" value="Unassembled WGS sequence"/>
</dbReference>
<proteinExistence type="predicted"/>
<protein>
    <recommendedName>
        <fullName evidence="4">Transcription factor domain-containing protein</fullName>
    </recommendedName>
</protein>
<dbReference type="OMA" id="ERHPTRW"/>
<evidence type="ECO:0008006" key="4">
    <source>
        <dbReference type="Google" id="ProtNLM"/>
    </source>
</evidence>
<keyword evidence="3" id="KW-1185">Reference proteome</keyword>
<evidence type="ECO:0000313" key="2">
    <source>
        <dbReference type="EMBL" id="CRG82907.1"/>
    </source>
</evidence>
<dbReference type="OrthoDB" id="4109707at2759"/>
<name>A0A0U1LIS6_TALIS</name>
<dbReference type="EMBL" id="CVMT01000001">
    <property type="protein sequence ID" value="CRG82907.1"/>
    <property type="molecule type" value="Genomic_DNA"/>
</dbReference>
<organism evidence="2 3">
    <name type="scientific">Talaromyces islandicus</name>
    <name type="common">Penicillium islandicum</name>
    <dbReference type="NCBI Taxonomy" id="28573"/>
    <lineage>
        <taxon>Eukaryota</taxon>
        <taxon>Fungi</taxon>
        <taxon>Dikarya</taxon>
        <taxon>Ascomycota</taxon>
        <taxon>Pezizomycotina</taxon>
        <taxon>Eurotiomycetes</taxon>
        <taxon>Eurotiomycetidae</taxon>
        <taxon>Eurotiales</taxon>
        <taxon>Trichocomaceae</taxon>
        <taxon>Talaromyces</taxon>
        <taxon>Talaromyces sect. Islandici</taxon>
    </lineage>
</organism>
<gene>
    <name evidence="2" type="ORF">PISL3812_00254</name>
</gene>